<gene>
    <name evidence="2" type="ORF">PRZ48_002383</name>
</gene>
<evidence type="ECO:0000313" key="2">
    <source>
        <dbReference type="EMBL" id="KAK4508644.1"/>
    </source>
</evidence>
<keyword evidence="1" id="KW-1133">Transmembrane helix</keyword>
<protein>
    <recommendedName>
        <fullName evidence="4">HIG1 domain-containing protein</fullName>
    </recommendedName>
</protein>
<evidence type="ECO:0000313" key="3">
    <source>
        <dbReference type="Proteomes" id="UP001305779"/>
    </source>
</evidence>
<proteinExistence type="predicted"/>
<keyword evidence="1" id="KW-0812">Transmembrane</keyword>
<keyword evidence="3" id="KW-1185">Reference proteome</keyword>
<keyword evidence="1" id="KW-0472">Membrane</keyword>
<reference evidence="2 3" key="1">
    <citation type="journal article" date="2023" name="G3 (Bethesda)">
        <title>A chromosome-level genome assembly of Zasmidium syzygii isolated from banana leaves.</title>
        <authorList>
            <person name="van Westerhoven A.C."/>
            <person name="Mehrabi R."/>
            <person name="Talebi R."/>
            <person name="Steentjes M.B.F."/>
            <person name="Corcolon B."/>
            <person name="Chong P.A."/>
            <person name="Kema G.H.J."/>
            <person name="Seidl M.F."/>
        </authorList>
    </citation>
    <scope>NUCLEOTIDE SEQUENCE [LARGE SCALE GENOMIC DNA]</scope>
    <source>
        <strain evidence="2 3">P124</strain>
    </source>
</reference>
<evidence type="ECO:0008006" key="4">
    <source>
        <dbReference type="Google" id="ProtNLM"/>
    </source>
</evidence>
<sequence>MCSNVLPYLKINETKQSPLFQAYKYHVIFTIYATATGLAFWRIRRQPYNASMKTEQYETIFKGTILAAAIAAIAAGKSEKR</sequence>
<feature type="transmembrane region" description="Helical" evidence="1">
    <location>
        <begin position="25"/>
        <end position="43"/>
    </location>
</feature>
<dbReference type="EMBL" id="JAXOVC010000001">
    <property type="protein sequence ID" value="KAK4508644.1"/>
    <property type="molecule type" value="Genomic_DNA"/>
</dbReference>
<accession>A0ABR0F3W4</accession>
<dbReference type="Proteomes" id="UP001305779">
    <property type="component" value="Unassembled WGS sequence"/>
</dbReference>
<name>A0ABR0F3W4_ZASCE</name>
<evidence type="ECO:0000256" key="1">
    <source>
        <dbReference type="SAM" id="Phobius"/>
    </source>
</evidence>
<organism evidence="2 3">
    <name type="scientific">Zasmidium cellare</name>
    <name type="common">Wine cellar mold</name>
    <name type="synonym">Racodium cellare</name>
    <dbReference type="NCBI Taxonomy" id="395010"/>
    <lineage>
        <taxon>Eukaryota</taxon>
        <taxon>Fungi</taxon>
        <taxon>Dikarya</taxon>
        <taxon>Ascomycota</taxon>
        <taxon>Pezizomycotina</taxon>
        <taxon>Dothideomycetes</taxon>
        <taxon>Dothideomycetidae</taxon>
        <taxon>Mycosphaerellales</taxon>
        <taxon>Mycosphaerellaceae</taxon>
        <taxon>Zasmidium</taxon>
    </lineage>
</organism>
<comment type="caution">
    <text evidence="2">The sequence shown here is derived from an EMBL/GenBank/DDBJ whole genome shotgun (WGS) entry which is preliminary data.</text>
</comment>